<dbReference type="AlphaFoldDB" id="A0A074YWM8"/>
<keyword evidence="2" id="KW-1185">Reference proteome</keyword>
<accession>A0A074YWM8</accession>
<name>A0A074YWM8_AURSE</name>
<dbReference type="HOGENOM" id="CLU_997424_0_0_1"/>
<evidence type="ECO:0000313" key="1">
    <source>
        <dbReference type="EMBL" id="KEQ91276.1"/>
    </source>
</evidence>
<dbReference type="RefSeq" id="XP_013339749.1">
    <property type="nucleotide sequence ID" value="XM_013484295.1"/>
</dbReference>
<protein>
    <submittedName>
        <fullName evidence="1">Uncharacterized protein</fullName>
    </submittedName>
</protein>
<dbReference type="Proteomes" id="UP000030641">
    <property type="component" value="Unassembled WGS sequence"/>
</dbReference>
<evidence type="ECO:0000313" key="2">
    <source>
        <dbReference type="Proteomes" id="UP000030641"/>
    </source>
</evidence>
<dbReference type="InParanoid" id="A0A074YWM8"/>
<dbReference type="OrthoDB" id="3934122at2759"/>
<sequence length="290" mass="33063">MSSFTDLAPEIRTSVYNILLRDSLANNQSILYYGRNPLRGHQLSRTSGRCKRQYTLNTLDRITFVPEVEARRVVHLENIDDLLNLAATCRLLHSDILAMAWSNADIHVGSDTLFKDLTCIFRDRLSTECCAFIHTLRLDIGERQWSLSAVNKTASLITSCLPQLQSLFLMIDCRCDLRGPSGLMALAGLPSQITVIFRYYWDFTRLPGSRPTSKTKDWADYKNDKSFRQLLDRRSKGHRRRKMREEKELMKAAGSALQDTVELRALIQSGLPGRCEASGQLLADDYLLEE</sequence>
<gene>
    <name evidence="1" type="ORF">AUEXF2481DRAFT_44274</name>
</gene>
<proteinExistence type="predicted"/>
<dbReference type="GeneID" id="25367625"/>
<organism evidence="1 2">
    <name type="scientific">Aureobasidium subglaciale (strain EXF-2481)</name>
    <name type="common">Aureobasidium pullulans var. subglaciale</name>
    <dbReference type="NCBI Taxonomy" id="1043005"/>
    <lineage>
        <taxon>Eukaryota</taxon>
        <taxon>Fungi</taxon>
        <taxon>Dikarya</taxon>
        <taxon>Ascomycota</taxon>
        <taxon>Pezizomycotina</taxon>
        <taxon>Dothideomycetes</taxon>
        <taxon>Dothideomycetidae</taxon>
        <taxon>Dothideales</taxon>
        <taxon>Saccotheciaceae</taxon>
        <taxon>Aureobasidium</taxon>
    </lineage>
</organism>
<dbReference type="EMBL" id="KL584780">
    <property type="protein sequence ID" value="KEQ91276.1"/>
    <property type="molecule type" value="Genomic_DNA"/>
</dbReference>
<reference evidence="1 2" key="1">
    <citation type="journal article" date="2014" name="BMC Genomics">
        <title>Genome sequencing of four Aureobasidium pullulans varieties: biotechnological potential, stress tolerance, and description of new species.</title>
        <authorList>
            <person name="Gostin Ar C."/>
            <person name="Ohm R.A."/>
            <person name="Kogej T."/>
            <person name="Sonjak S."/>
            <person name="Turk M."/>
            <person name="Zajc J."/>
            <person name="Zalar P."/>
            <person name="Grube M."/>
            <person name="Sun H."/>
            <person name="Han J."/>
            <person name="Sharma A."/>
            <person name="Chiniquy J."/>
            <person name="Ngan C.Y."/>
            <person name="Lipzen A."/>
            <person name="Barry K."/>
            <person name="Grigoriev I.V."/>
            <person name="Gunde-Cimerman N."/>
        </authorList>
    </citation>
    <scope>NUCLEOTIDE SEQUENCE [LARGE SCALE GENOMIC DNA]</scope>
    <source>
        <strain evidence="1 2">EXF-2481</strain>
    </source>
</reference>